<comment type="caution">
    <text evidence="3">The sequence shown here is derived from an EMBL/GenBank/DDBJ whole genome shotgun (WGS) entry which is preliminary data.</text>
</comment>
<dbReference type="CDD" id="cd00090">
    <property type="entry name" value="HTH_ARSR"/>
    <property type="match status" value="1"/>
</dbReference>
<evidence type="ECO:0000313" key="3">
    <source>
        <dbReference type="EMBL" id="ELZ13868.1"/>
    </source>
</evidence>
<dbReference type="Proteomes" id="UP000011560">
    <property type="component" value="Unassembled WGS sequence"/>
</dbReference>
<dbReference type="SUPFAM" id="SSF46785">
    <property type="entry name" value="Winged helix' DNA-binding domain"/>
    <property type="match status" value="1"/>
</dbReference>
<dbReference type="InterPro" id="IPR036390">
    <property type="entry name" value="WH_DNA-bd_sf"/>
</dbReference>
<gene>
    <name evidence="3" type="ORF">C479_03446</name>
</gene>
<evidence type="ECO:0000256" key="1">
    <source>
        <dbReference type="SAM" id="MobiDB-lite"/>
    </source>
</evidence>
<evidence type="ECO:0000313" key="4">
    <source>
        <dbReference type="Proteomes" id="UP000011560"/>
    </source>
</evidence>
<dbReference type="Gene3D" id="1.10.10.10">
    <property type="entry name" value="Winged helix-like DNA-binding domain superfamily/Winged helix DNA-binding domain"/>
    <property type="match status" value="1"/>
</dbReference>
<dbReference type="OrthoDB" id="290446at2157"/>
<feature type="region of interest" description="Disordered" evidence="1">
    <location>
        <begin position="1"/>
        <end position="28"/>
    </location>
</feature>
<dbReference type="InterPro" id="IPR036388">
    <property type="entry name" value="WH-like_DNA-bd_sf"/>
</dbReference>
<dbReference type="RefSeq" id="WP_007697832.1">
    <property type="nucleotide sequence ID" value="NZ_AOIQ01000006.1"/>
</dbReference>
<proteinExistence type="predicted"/>
<dbReference type="InterPro" id="IPR011991">
    <property type="entry name" value="ArsR-like_HTH"/>
</dbReference>
<keyword evidence="4" id="KW-1185">Reference proteome</keyword>
<feature type="domain" description="HTH iclR-type" evidence="2">
    <location>
        <begin position="57"/>
        <end position="86"/>
    </location>
</feature>
<dbReference type="Pfam" id="PF09339">
    <property type="entry name" value="HTH_IclR"/>
    <property type="match status" value="1"/>
</dbReference>
<evidence type="ECO:0000259" key="2">
    <source>
        <dbReference type="Pfam" id="PF09339"/>
    </source>
</evidence>
<dbReference type="InterPro" id="IPR005471">
    <property type="entry name" value="Tscrpt_reg_IclR_N"/>
</dbReference>
<sequence length="138" mass="15395">MASELVPPRDQATEAPCAATEGDEWRHENPTALLQQLGDEYTRAAFEAVLDRPRSGRAVAAATDMSRPTAFRRLNALVELGLLETDRRIDGEDGHHHKRYRAVIDGFSVRIEDGDIDIVIESDTSAEPARIERRPECD</sequence>
<dbReference type="STRING" id="1227490.C479_03446"/>
<dbReference type="AlphaFoldDB" id="M0BTY9"/>
<organism evidence="3 4">
    <name type="scientific">Halovivax asiaticus JCM 14624</name>
    <dbReference type="NCBI Taxonomy" id="1227490"/>
    <lineage>
        <taxon>Archaea</taxon>
        <taxon>Methanobacteriati</taxon>
        <taxon>Methanobacteriota</taxon>
        <taxon>Stenosarchaea group</taxon>
        <taxon>Halobacteria</taxon>
        <taxon>Halobacteriales</taxon>
        <taxon>Natrialbaceae</taxon>
        <taxon>Halovivax</taxon>
    </lineage>
</organism>
<dbReference type="GO" id="GO:0006355">
    <property type="term" value="P:regulation of DNA-templated transcription"/>
    <property type="evidence" value="ECO:0007669"/>
    <property type="project" value="InterPro"/>
</dbReference>
<dbReference type="GO" id="GO:0003677">
    <property type="term" value="F:DNA binding"/>
    <property type="evidence" value="ECO:0007669"/>
    <property type="project" value="InterPro"/>
</dbReference>
<reference evidence="3 4" key="1">
    <citation type="journal article" date="2014" name="PLoS Genet.">
        <title>Phylogenetically driven sequencing of extremely halophilic archaea reveals strategies for static and dynamic osmo-response.</title>
        <authorList>
            <person name="Becker E.A."/>
            <person name="Seitzer P.M."/>
            <person name="Tritt A."/>
            <person name="Larsen D."/>
            <person name="Krusor M."/>
            <person name="Yao A.I."/>
            <person name="Wu D."/>
            <person name="Madern D."/>
            <person name="Eisen J.A."/>
            <person name="Darling A.E."/>
            <person name="Facciotti M.T."/>
        </authorList>
    </citation>
    <scope>NUCLEOTIDE SEQUENCE [LARGE SCALE GENOMIC DNA]</scope>
    <source>
        <strain evidence="3 4">JCM 14624</strain>
    </source>
</reference>
<name>M0BTY9_9EURY</name>
<dbReference type="EMBL" id="AOIQ01000006">
    <property type="protein sequence ID" value="ELZ13868.1"/>
    <property type="molecule type" value="Genomic_DNA"/>
</dbReference>
<accession>M0BTY9</accession>
<protein>
    <recommendedName>
        <fullName evidence="2">HTH iclR-type domain-containing protein</fullName>
    </recommendedName>
</protein>